<name>A0A8K0UFQ6_9AGAR</name>
<dbReference type="EMBL" id="JAEVFJ010000051">
    <property type="protein sequence ID" value="KAH8082011.1"/>
    <property type="molecule type" value="Genomic_DNA"/>
</dbReference>
<keyword evidence="10" id="KW-1185">Reference proteome</keyword>
<dbReference type="GO" id="GO:0017056">
    <property type="term" value="F:structural constituent of nuclear pore"/>
    <property type="evidence" value="ECO:0007669"/>
    <property type="project" value="TreeGrafter"/>
</dbReference>
<evidence type="ECO:0008006" key="11">
    <source>
        <dbReference type="Google" id="ProtNLM"/>
    </source>
</evidence>
<dbReference type="InterPro" id="IPR057577">
    <property type="entry name" value="Nucleoprot-TPR/MLP1_dom"/>
</dbReference>
<keyword evidence="2 4" id="KW-0175">Coiled coil</keyword>
<evidence type="ECO:0000259" key="7">
    <source>
        <dbReference type="Pfam" id="PF25481"/>
    </source>
</evidence>
<dbReference type="InterPro" id="IPR057974">
    <property type="entry name" value="NUA/TPR/MLP1-2-like_dom"/>
</dbReference>
<accession>A0A8K0UFQ6</accession>
<feature type="domain" description="NUA/TPR/MLP1-2-like" evidence="8">
    <location>
        <begin position="535"/>
        <end position="636"/>
    </location>
</feature>
<evidence type="ECO:0000313" key="9">
    <source>
        <dbReference type="EMBL" id="KAH8082011.1"/>
    </source>
</evidence>
<feature type="region of interest" description="Disordered" evidence="5">
    <location>
        <begin position="1228"/>
        <end position="1250"/>
    </location>
</feature>
<feature type="coiled-coil region" evidence="4">
    <location>
        <begin position="872"/>
        <end position="1011"/>
    </location>
</feature>
<evidence type="ECO:0000256" key="4">
    <source>
        <dbReference type="SAM" id="Coils"/>
    </source>
</evidence>
<proteinExistence type="predicted"/>
<reference evidence="9" key="1">
    <citation type="journal article" date="2021" name="New Phytol.">
        <title>Evolutionary innovations through gain and loss of genes in the ectomycorrhizal Boletales.</title>
        <authorList>
            <person name="Wu G."/>
            <person name="Miyauchi S."/>
            <person name="Morin E."/>
            <person name="Kuo A."/>
            <person name="Drula E."/>
            <person name="Varga T."/>
            <person name="Kohler A."/>
            <person name="Feng B."/>
            <person name="Cao Y."/>
            <person name="Lipzen A."/>
            <person name="Daum C."/>
            <person name="Hundley H."/>
            <person name="Pangilinan J."/>
            <person name="Johnson J."/>
            <person name="Barry K."/>
            <person name="LaButti K."/>
            <person name="Ng V."/>
            <person name="Ahrendt S."/>
            <person name="Min B."/>
            <person name="Choi I.G."/>
            <person name="Park H."/>
            <person name="Plett J.M."/>
            <person name="Magnuson J."/>
            <person name="Spatafora J.W."/>
            <person name="Nagy L.G."/>
            <person name="Henrissat B."/>
            <person name="Grigoriev I.V."/>
            <person name="Yang Z.L."/>
            <person name="Xu J."/>
            <person name="Martin F.M."/>
        </authorList>
    </citation>
    <scope>NUCLEOTIDE SEQUENCE</scope>
    <source>
        <strain evidence="9">KKN 215</strain>
    </source>
</reference>
<dbReference type="Pfam" id="PF25785">
    <property type="entry name" value="TPR"/>
    <property type="match status" value="1"/>
</dbReference>
<dbReference type="Pfam" id="PF25481">
    <property type="entry name" value="Nucleoprot-TPR"/>
    <property type="match status" value="1"/>
</dbReference>
<dbReference type="InterPro" id="IPR012929">
    <property type="entry name" value="Nucleoprot-TPR/MLP1-2_dom"/>
</dbReference>
<evidence type="ECO:0000259" key="6">
    <source>
        <dbReference type="Pfam" id="PF07926"/>
    </source>
</evidence>
<feature type="coiled-coil region" evidence="4">
    <location>
        <begin position="756"/>
        <end position="839"/>
    </location>
</feature>
<dbReference type="Pfam" id="PF07926">
    <property type="entry name" value="TPR_MLP1_2"/>
    <property type="match status" value="1"/>
</dbReference>
<comment type="subcellular location">
    <subcellularLocation>
        <location evidence="1">Nucleus</location>
    </subcellularLocation>
</comment>
<evidence type="ECO:0000313" key="10">
    <source>
        <dbReference type="Proteomes" id="UP000813824"/>
    </source>
</evidence>
<dbReference type="OrthoDB" id="343070at2759"/>
<evidence type="ECO:0000259" key="8">
    <source>
        <dbReference type="Pfam" id="PF25785"/>
    </source>
</evidence>
<keyword evidence="3" id="KW-0539">Nucleus</keyword>
<evidence type="ECO:0000256" key="3">
    <source>
        <dbReference type="ARBA" id="ARBA00023242"/>
    </source>
</evidence>
<feature type="region of interest" description="Disordered" evidence="5">
    <location>
        <begin position="242"/>
        <end position="261"/>
    </location>
</feature>
<sequence length="1353" mass="152944">MKRTRRQTKQAAAAAGDDSDAGPSHTQETSPNHTQPSFFVPLPDDLDTDQLSEIFPQASFETPSPEDIAALYRLVLAQNTELDTTQRELEEAKAEVERHEVSLDQALHDKETGTKELEASLENVQNELKQLKQERDELASERNTLKEKLASLSTTQLTSSAEVESLKSRVEDVEREKRDLIGVVSRLKEDSTQRDEEIQTLRSDLRQARQEQQTLSAQLRESRSAETSTKFKIDSLSQQLQLAKDEAERSSRDLTEKSEEYSKYRRAKNAELAELQAAHDTLVQAQAASESTLKALQSAHASQAHQLTQALARIQDLNGQLAEQEATYSSEATSLRRLIDMMEEREAQAKAIVDGIEKEWAGVGERAERREAVLREEIEAQRERAEEAEKRLADMKKVMDRMDRGEFPVPDGSMPGTPARGISTPVRNMAPDFLTQGMMGLSPTVAMASRVQRGGKTFTEVYADYVKLQEEFAKKSMEYDHMDRTLTAVLAQIEERAPILAQQRQEYERLQSESSQLASQLAQALAERDANSAAAAESNQKLAKSTRENDFLNKQLEDLGRQIRVLLKELARLQDPSIPADEELEEDPSTQPADNIEAVITNNLVLYRSIPGLQEQNQKLLKIVRELGAKMEAEEKEYREELEAEQSEAVREAHQAIKVLQEQLEAHKRSSEITIQSFAKERDALKATLARERSAGSTRVNGINGYGSNSMELPEDVADIQNQFEVYKTEMSADSGRLREDLLNSQREAATLGTALAKANAKIDYLNERHRMLSEQTTMQRADLERLDKRNHELNEKYTRVSIECNRYSEDIVAAKSAAEQLRNECANLRAEKNIWESVQSRLVEENKILTLERSQLSDLMANVQRMHGDLERSGENDRRRLESQIQMLETQTQDLRTQLQQERDSVRSVSLQKDIELKELRNKLEKATQEYSRTREGLAVAETSKKHLEDQVEQLTRQIKGAEEKLAVYERRPSGVNGIGQHQDQDLSREQQLEAEVAELRAALKVAEVDLATARSHVQQFQEISQASEAALSSLNATYDEYKSTTEAQITSRETEFIALEDNFDELKKAHTELQGKVKEMQKTFDAERAAWNNDKKTLEGTIFDMSTSEKNIESDRESRQNEIRQQEERAKAAEERYSREIVAHAEAIKVAEELRQELDKARAAAIEGQAASSTAQAKLTASEMSWKQQKEALDKEVADLNTRCKDLAAQNNLLHQHLEHVTSQAAQIRSAADSSTPLTGEGDSNDDADTKLAELRSVVAYLRKEKEIVDLQLELSKQENLRLKTQIDHLSQNLEETRKTLSEERERAVEVATSETQHAELVERINQLSILRESNATLRADCETHAKLGGS</sequence>
<feature type="compositionally biased region" description="Polar residues" evidence="5">
    <location>
        <begin position="24"/>
        <end position="37"/>
    </location>
</feature>
<dbReference type="GO" id="GO:0005643">
    <property type="term" value="C:nuclear pore"/>
    <property type="evidence" value="ECO:0007669"/>
    <property type="project" value="TreeGrafter"/>
</dbReference>
<evidence type="ECO:0000256" key="1">
    <source>
        <dbReference type="ARBA" id="ARBA00004123"/>
    </source>
</evidence>
<feature type="coiled-coil region" evidence="4">
    <location>
        <begin position="617"/>
        <end position="670"/>
    </location>
</feature>
<dbReference type="PANTHER" id="PTHR18898">
    <property type="entry name" value="NUCLEOPROTEIN TPR-RELATED"/>
    <property type="match status" value="1"/>
</dbReference>
<feature type="region of interest" description="Disordered" evidence="5">
    <location>
        <begin position="1108"/>
        <end position="1133"/>
    </location>
</feature>
<protein>
    <recommendedName>
        <fullName evidence="11">Nucleoprotein TPR/MLP1 domain-containing protein</fullName>
    </recommendedName>
</protein>
<feature type="compositionally biased region" description="Basic and acidic residues" evidence="5">
    <location>
        <begin position="1112"/>
        <end position="1133"/>
    </location>
</feature>
<dbReference type="PANTHER" id="PTHR18898:SF2">
    <property type="entry name" value="NUCLEOPROTEIN TPR"/>
    <property type="match status" value="1"/>
</dbReference>
<feature type="compositionally biased region" description="Basic and acidic residues" evidence="5">
    <location>
        <begin position="243"/>
        <end position="261"/>
    </location>
</feature>
<gene>
    <name evidence="9" type="ORF">BXZ70DRAFT_631748</name>
</gene>
<dbReference type="GO" id="GO:0006606">
    <property type="term" value="P:protein import into nucleus"/>
    <property type="evidence" value="ECO:0007669"/>
    <property type="project" value="InterPro"/>
</dbReference>
<evidence type="ECO:0000256" key="2">
    <source>
        <dbReference type="ARBA" id="ARBA00023054"/>
    </source>
</evidence>
<feature type="domain" description="Nucleoprotein TPR/MLP1-2" evidence="6">
    <location>
        <begin position="1107"/>
        <end position="1222"/>
    </location>
</feature>
<comment type="caution">
    <text evidence="9">The sequence shown here is derived from an EMBL/GenBank/DDBJ whole genome shotgun (WGS) entry which is preliminary data.</text>
</comment>
<feature type="domain" description="Nucleoprotein TPR/MPL1" evidence="7">
    <location>
        <begin position="224"/>
        <end position="298"/>
    </location>
</feature>
<feature type="coiled-coil region" evidence="4">
    <location>
        <begin position="1263"/>
        <end position="1313"/>
    </location>
</feature>
<organism evidence="9 10">
    <name type="scientific">Cristinia sonorae</name>
    <dbReference type="NCBI Taxonomy" id="1940300"/>
    <lineage>
        <taxon>Eukaryota</taxon>
        <taxon>Fungi</taxon>
        <taxon>Dikarya</taxon>
        <taxon>Basidiomycota</taxon>
        <taxon>Agaricomycotina</taxon>
        <taxon>Agaricomycetes</taxon>
        <taxon>Agaricomycetidae</taxon>
        <taxon>Agaricales</taxon>
        <taxon>Pleurotineae</taxon>
        <taxon>Stephanosporaceae</taxon>
        <taxon>Cristinia</taxon>
    </lineage>
</organism>
<dbReference type="GO" id="GO:0006406">
    <property type="term" value="P:mRNA export from nucleus"/>
    <property type="evidence" value="ECO:0007669"/>
    <property type="project" value="TreeGrafter"/>
</dbReference>
<feature type="region of interest" description="Disordered" evidence="5">
    <location>
        <begin position="1"/>
        <end position="47"/>
    </location>
</feature>
<feature type="coiled-coil region" evidence="4">
    <location>
        <begin position="490"/>
        <end position="569"/>
    </location>
</feature>
<dbReference type="Proteomes" id="UP000813824">
    <property type="component" value="Unassembled WGS sequence"/>
</dbReference>
<evidence type="ECO:0000256" key="5">
    <source>
        <dbReference type="SAM" id="MobiDB-lite"/>
    </source>
</evidence>
<feature type="compositionally biased region" description="Polar residues" evidence="5">
    <location>
        <begin position="1228"/>
        <end position="1240"/>
    </location>
</feature>
<feature type="coiled-coil region" evidence="4">
    <location>
        <begin position="307"/>
        <end position="405"/>
    </location>
</feature>